<evidence type="ECO:0000313" key="2">
    <source>
        <dbReference type="WBParaSite" id="nRc.2.0.1.t15571-RA"/>
    </source>
</evidence>
<evidence type="ECO:0000313" key="1">
    <source>
        <dbReference type="Proteomes" id="UP000887565"/>
    </source>
</evidence>
<name>A0A915IP46_ROMCU</name>
<protein>
    <submittedName>
        <fullName evidence="2">Uncharacterized protein</fullName>
    </submittedName>
</protein>
<reference evidence="2" key="1">
    <citation type="submission" date="2022-11" db="UniProtKB">
        <authorList>
            <consortium name="WormBaseParasite"/>
        </authorList>
    </citation>
    <scope>IDENTIFICATION</scope>
</reference>
<sequence>MINRGRTKVRPTRGKDHA</sequence>
<proteinExistence type="predicted"/>
<dbReference type="AlphaFoldDB" id="A0A915IP46"/>
<dbReference type="WBParaSite" id="nRc.2.0.1.t15571-RA">
    <property type="protein sequence ID" value="nRc.2.0.1.t15571-RA"/>
    <property type="gene ID" value="nRc.2.0.1.g15571"/>
</dbReference>
<organism evidence="1 2">
    <name type="scientific">Romanomermis culicivorax</name>
    <name type="common">Nematode worm</name>
    <dbReference type="NCBI Taxonomy" id="13658"/>
    <lineage>
        <taxon>Eukaryota</taxon>
        <taxon>Metazoa</taxon>
        <taxon>Ecdysozoa</taxon>
        <taxon>Nematoda</taxon>
        <taxon>Enoplea</taxon>
        <taxon>Dorylaimia</taxon>
        <taxon>Mermithida</taxon>
        <taxon>Mermithoidea</taxon>
        <taxon>Mermithidae</taxon>
        <taxon>Romanomermis</taxon>
    </lineage>
</organism>
<keyword evidence="1" id="KW-1185">Reference proteome</keyword>
<accession>A0A915IP46</accession>
<dbReference type="Proteomes" id="UP000887565">
    <property type="component" value="Unplaced"/>
</dbReference>